<feature type="transmembrane region" description="Helical" evidence="1">
    <location>
        <begin position="96"/>
        <end position="115"/>
    </location>
</feature>
<dbReference type="NCBIfam" id="TIGR03745">
    <property type="entry name" value="conj_TIGR03745"/>
    <property type="match status" value="1"/>
</dbReference>
<accession>A0A379F622</accession>
<dbReference type="RefSeq" id="WP_109402670.1">
    <property type="nucleotide sequence ID" value="NZ_CP083628.1"/>
</dbReference>
<dbReference type="Pfam" id="PF11190">
    <property type="entry name" value="DUF2976"/>
    <property type="match status" value="1"/>
</dbReference>
<keyword evidence="1" id="KW-0472">Membrane</keyword>
<feature type="transmembrane region" description="Helical" evidence="1">
    <location>
        <begin position="12"/>
        <end position="32"/>
    </location>
</feature>
<reference evidence="2 3" key="1">
    <citation type="submission" date="2018-06" db="EMBL/GenBank/DDBJ databases">
        <authorList>
            <consortium name="Pathogen Informatics"/>
            <person name="Doyle S."/>
        </authorList>
    </citation>
    <scope>NUCLEOTIDE SEQUENCE [LARGE SCALE GENOMIC DNA]</scope>
    <source>
        <strain evidence="2 3">NCTC10376</strain>
    </source>
</reference>
<evidence type="ECO:0000313" key="3">
    <source>
        <dbReference type="Proteomes" id="UP000254331"/>
    </source>
</evidence>
<evidence type="ECO:0000256" key="1">
    <source>
        <dbReference type="SAM" id="Phobius"/>
    </source>
</evidence>
<dbReference type="AlphaFoldDB" id="A0A379F622"/>
<keyword evidence="1" id="KW-1133">Transmembrane helix</keyword>
<dbReference type="Proteomes" id="UP000254331">
    <property type="component" value="Unassembled WGS sequence"/>
</dbReference>
<organism evidence="2 3">
    <name type="scientific">Proteus vulgaris</name>
    <dbReference type="NCBI Taxonomy" id="585"/>
    <lineage>
        <taxon>Bacteria</taxon>
        <taxon>Pseudomonadati</taxon>
        <taxon>Pseudomonadota</taxon>
        <taxon>Gammaproteobacteria</taxon>
        <taxon>Enterobacterales</taxon>
        <taxon>Morganellaceae</taxon>
        <taxon>Proteus</taxon>
    </lineage>
</organism>
<feature type="transmembrane region" description="Helical" evidence="1">
    <location>
        <begin position="60"/>
        <end position="84"/>
    </location>
</feature>
<sequence length="122" mass="12992">MYQKGLFSLRLFYCFLIRSVSLLLLGSSMAWADLPTVEGPKSSADKTFYGQISGYLNDGIVLGGLILSAVAMLAVGNAIIATFAEVRDGKATWAKFGMLCVVGVILIVVVIWLASKAATVLL</sequence>
<proteinExistence type="predicted"/>
<name>A0A379F622_PROVU</name>
<dbReference type="EMBL" id="UGTW01000001">
    <property type="protein sequence ID" value="SUC15057.1"/>
    <property type="molecule type" value="Genomic_DNA"/>
</dbReference>
<protein>
    <submittedName>
        <fullName evidence="2">Integrating conjugative element membrane protein, PFL_4702 family</fullName>
    </submittedName>
</protein>
<dbReference type="InterPro" id="IPR021356">
    <property type="entry name" value="Integr_conj_element_PFL4702"/>
</dbReference>
<evidence type="ECO:0000313" key="2">
    <source>
        <dbReference type="EMBL" id="SUC15057.1"/>
    </source>
</evidence>
<keyword evidence="1" id="KW-0812">Transmembrane</keyword>
<gene>
    <name evidence="2" type="ORF">NCTC10376_00895</name>
</gene>